<evidence type="ECO:0000313" key="3">
    <source>
        <dbReference type="EMBL" id="MFB9751109.1"/>
    </source>
</evidence>
<keyword evidence="4" id="KW-1185">Reference proteome</keyword>
<dbReference type="InterPro" id="IPR001119">
    <property type="entry name" value="SLH_dom"/>
</dbReference>
<feature type="signal peptide" evidence="1">
    <location>
        <begin position="1"/>
        <end position="33"/>
    </location>
</feature>
<evidence type="ECO:0000256" key="1">
    <source>
        <dbReference type="SAM" id="SignalP"/>
    </source>
</evidence>
<organism evidence="3 4">
    <name type="scientific">Paenibacillus hodogayensis</name>
    <dbReference type="NCBI Taxonomy" id="279208"/>
    <lineage>
        <taxon>Bacteria</taxon>
        <taxon>Bacillati</taxon>
        <taxon>Bacillota</taxon>
        <taxon>Bacilli</taxon>
        <taxon>Bacillales</taxon>
        <taxon>Paenibacillaceae</taxon>
        <taxon>Paenibacillus</taxon>
    </lineage>
</organism>
<accession>A0ABV5VS53</accession>
<dbReference type="Proteomes" id="UP001589619">
    <property type="component" value="Unassembled WGS sequence"/>
</dbReference>
<gene>
    <name evidence="3" type="ORF">ACFFNY_05945</name>
</gene>
<proteinExistence type="predicted"/>
<comment type="caution">
    <text evidence="3">The sequence shown here is derived from an EMBL/GenBank/DDBJ whole genome shotgun (WGS) entry which is preliminary data.</text>
</comment>
<dbReference type="Pfam" id="PF00395">
    <property type="entry name" value="SLH"/>
    <property type="match status" value="1"/>
</dbReference>
<evidence type="ECO:0000313" key="4">
    <source>
        <dbReference type="Proteomes" id="UP001589619"/>
    </source>
</evidence>
<dbReference type="InterPro" id="IPR014044">
    <property type="entry name" value="CAP_dom"/>
</dbReference>
<dbReference type="InterPro" id="IPR029410">
    <property type="entry name" value="CAP_assoc"/>
</dbReference>
<dbReference type="Pfam" id="PF14504">
    <property type="entry name" value="CAP_assoc_N"/>
    <property type="match status" value="1"/>
</dbReference>
<dbReference type="SUPFAM" id="SSF55797">
    <property type="entry name" value="PR-1-like"/>
    <property type="match status" value="1"/>
</dbReference>
<dbReference type="Gene3D" id="3.40.33.10">
    <property type="entry name" value="CAP"/>
    <property type="match status" value="1"/>
</dbReference>
<keyword evidence="1" id="KW-0732">Signal</keyword>
<dbReference type="PANTHER" id="PTHR31157:SF1">
    <property type="entry name" value="SCP DOMAIN-CONTAINING PROTEIN"/>
    <property type="match status" value="1"/>
</dbReference>
<dbReference type="RefSeq" id="WP_344905913.1">
    <property type="nucleotide sequence ID" value="NZ_BAAAYO010000002.1"/>
</dbReference>
<dbReference type="PANTHER" id="PTHR31157">
    <property type="entry name" value="SCP DOMAIN-CONTAINING PROTEIN"/>
    <property type="match status" value="1"/>
</dbReference>
<evidence type="ECO:0000259" key="2">
    <source>
        <dbReference type="PROSITE" id="PS51272"/>
    </source>
</evidence>
<dbReference type="InterPro" id="IPR035940">
    <property type="entry name" value="CAP_sf"/>
</dbReference>
<dbReference type="Pfam" id="PF00188">
    <property type="entry name" value="CAP"/>
    <property type="match status" value="1"/>
</dbReference>
<name>A0ABV5VS53_9BACL</name>
<dbReference type="EMBL" id="JBHMAG010000004">
    <property type="protein sequence ID" value="MFB9751109.1"/>
    <property type="molecule type" value="Genomic_DNA"/>
</dbReference>
<dbReference type="CDD" id="cd05379">
    <property type="entry name" value="CAP_bacterial"/>
    <property type="match status" value="1"/>
</dbReference>
<feature type="chain" id="PRO_5046869802" evidence="1">
    <location>
        <begin position="34"/>
        <end position="501"/>
    </location>
</feature>
<reference evidence="3 4" key="1">
    <citation type="submission" date="2024-09" db="EMBL/GenBank/DDBJ databases">
        <authorList>
            <person name="Sun Q."/>
            <person name="Mori K."/>
        </authorList>
    </citation>
    <scope>NUCLEOTIDE SEQUENCE [LARGE SCALE GENOMIC DNA]</scope>
    <source>
        <strain evidence="3 4">JCM 12520</strain>
    </source>
</reference>
<feature type="domain" description="SLH" evidence="2">
    <location>
        <begin position="48"/>
        <end position="111"/>
    </location>
</feature>
<protein>
    <submittedName>
        <fullName evidence="3">CAP-associated domain-containing protein</fullName>
    </submittedName>
</protein>
<sequence length="501" mass="53432">MGMRCRWSLVRKKSLPVLLAPALVVAASFGGVAAPNHNWGPISAMAADASPILSDMEGHWGKNAVEWAVGEGIVNGFADGTFKPNQQVNEAEFLTMLLRAYVGSTIPAAKTGDAWYAPYYAFAAEMHWPVNQGSASAVYTRGQVARLLAASQGKELGEAAAVAFLLDNAIAQGKTANTVAGFGAGDTLTRAEAVQFIRNMKQKVKFVTGLAAQTGAFAVRGISIGDTAETVQTKLGAPSRRDPSEYGFEWSIYNADYAQYAQIGIKDGKVVALYTNSPVWTAREAGIGGAGKTSADVTKAYGKPLDALIKGSSRFLLNNPGVEDGVYEIEGAYVTFFYDTHENNALEAIQIIAKDVEQARADYYPPASDALRQAFEREVFDLANAARVKRGLTAFSWDDGSAAVARGHSGDMGKTGYFDHTSPGGQQLKDRFEAAGIAYKLVGENIAAGQPNAITAHAGWLNSHTGHRKSLLGNATHLGVGVYFGGSLHVYYTQNFYTPME</sequence>
<dbReference type="PROSITE" id="PS51272">
    <property type="entry name" value="SLH"/>
    <property type="match status" value="1"/>
</dbReference>